<evidence type="ECO:0000313" key="3">
    <source>
        <dbReference type="Proteomes" id="UP001165080"/>
    </source>
</evidence>
<accession>A0A9W6BE98</accession>
<feature type="compositionally biased region" description="Low complexity" evidence="1">
    <location>
        <begin position="416"/>
        <end position="428"/>
    </location>
</feature>
<keyword evidence="3" id="KW-1185">Reference proteome</keyword>
<feature type="compositionally biased region" description="Low complexity" evidence="1">
    <location>
        <begin position="383"/>
        <end position="400"/>
    </location>
</feature>
<feature type="compositionally biased region" description="Basic and acidic residues" evidence="1">
    <location>
        <begin position="402"/>
        <end position="415"/>
    </location>
</feature>
<proteinExistence type="predicted"/>
<dbReference type="AlphaFoldDB" id="A0A9W6BE98"/>
<organism evidence="2 3">
    <name type="scientific">Pleodorina starrii</name>
    <dbReference type="NCBI Taxonomy" id="330485"/>
    <lineage>
        <taxon>Eukaryota</taxon>
        <taxon>Viridiplantae</taxon>
        <taxon>Chlorophyta</taxon>
        <taxon>core chlorophytes</taxon>
        <taxon>Chlorophyceae</taxon>
        <taxon>CS clade</taxon>
        <taxon>Chlamydomonadales</taxon>
        <taxon>Volvocaceae</taxon>
        <taxon>Pleodorina</taxon>
    </lineage>
</organism>
<feature type="compositionally biased region" description="Low complexity" evidence="1">
    <location>
        <begin position="521"/>
        <end position="531"/>
    </location>
</feature>
<gene>
    <name evidence="2" type="primary">PLEST000024</name>
    <name evidence="2" type="ORF">PLESTB_000387400</name>
</gene>
<dbReference type="Proteomes" id="UP001165080">
    <property type="component" value="Unassembled WGS sequence"/>
</dbReference>
<feature type="compositionally biased region" description="Low complexity" evidence="1">
    <location>
        <begin position="491"/>
        <end position="508"/>
    </location>
</feature>
<feature type="region of interest" description="Disordered" evidence="1">
    <location>
        <begin position="448"/>
        <end position="544"/>
    </location>
</feature>
<protein>
    <submittedName>
        <fullName evidence="2">Uncharacterized protein</fullName>
    </submittedName>
</protein>
<evidence type="ECO:0000256" key="1">
    <source>
        <dbReference type="SAM" id="MobiDB-lite"/>
    </source>
</evidence>
<reference evidence="2 3" key="1">
    <citation type="journal article" date="2023" name="Commun. Biol.">
        <title>Reorganization of the ancestral sex-determining regions during the evolution of trioecy in Pleodorina starrii.</title>
        <authorList>
            <person name="Takahashi K."/>
            <person name="Suzuki S."/>
            <person name="Kawai-Toyooka H."/>
            <person name="Yamamoto K."/>
            <person name="Hamaji T."/>
            <person name="Ootsuki R."/>
            <person name="Yamaguchi H."/>
            <person name="Kawachi M."/>
            <person name="Higashiyama T."/>
            <person name="Nozaki H."/>
        </authorList>
    </citation>
    <scope>NUCLEOTIDE SEQUENCE [LARGE SCALE GENOMIC DNA]</scope>
    <source>
        <strain evidence="2 3">NIES-4479</strain>
    </source>
</reference>
<comment type="caution">
    <text evidence="2">The sequence shown here is derived from an EMBL/GenBank/DDBJ whole genome shotgun (WGS) entry which is preliminary data.</text>
</comment>
<evidence type="ECO:0000313" key="2">
    <source>
        <dbReference type="EMBL" id="GLC50509.1"/>
    </source>
</evidence>
<sequence>MIKLSWEGILASVPGVASRHARCLQPPRNRLHLHSLTWTLRRESAALNERSSKQRVQALSTVLAPEDDDAVAFCLDSAIADLSYLTITVAYNAAHELWPDRVVGPVGLYVEKARSILPALAEPHHAVVLVRLLSDEGVIGARSTAGREGPVVGRAVRNTGSRPLLVAEIAEHWPVVMDSCLLRWSLEGRQARELGLNSGNGSGSSVGGNSRDELLARTREAFQAAQTALAQDAEAVEACLSRVTPYSTAVEALKGCSRGPLLLTSTLPIDLGLRVMGRCGLASTSAGTAEAETEAEAAAAAAAVVLAERPVGLDLICAPSWGGAVARVLGRAAAGGNRVQLVTGNLARLERLMEGGGWEEEEEEERRSPREEADAEAGFPPSGRVGAAAAAGAETTAGRAALRRESGGDVPDRSEGCASASASACSGGRDAGAGPGANGCSYGQLGRQDAMIGSPGPGDAGALSEPPRPARSTSMTAAAAAREGGSGWGSGTAEAAAASSWAPSRAATIARSLEDTERSAGRGADAASGEGTRPPLPDAAAGAATDAARGIGGGGDGGGASASLHGALRVVHLAEWSCASMSFRARALSHQPRASLLSEHQLAEWLGVTHLDLVMDGVAWR</sequence>
<feature type="region of interest" description="Disordered" evidence="1">
    <location>
        <begin position="353"/>
        <end position="434"/>
    </location>
</feature>
<dbReference type="EMBL" id="BRXU01000003">
    <property type="protein sequence ID" value="GLC50509.1"/>
    <property type="molecule type" value="Genomic_DNA"/>
</dbReference>
<feature type="compositionally biased region" description="Low complexity" evidence="1">
    <location>
        <begin position="470"/>
        <end position="483"/>
    </location>
</feature>
<name>A0A9W6BE98_9CHLO</name>